<accession>A0A1G9PRZ7</accession>
<feature type="transmembrane region" description="Helical" evidence="1">
    <location>
        <begin position="152"/>
        <end position="180"/>
    </location>
</feature>
<feature type="transmembrane region" description="Helical" evidence="1">
    <location>
        <begin position="118"/>
        <end position="140"/>
    </location>
</feature>
<keyword evidence="3" id="KW-1185">Reference proteome</keyword>
<dbReference type="RefSeq" id="WP_093201900.1">
    <property type="nucleotide sequence ID" value="NZ_FNGS01000004.1"/>
</dbReference>
<keyword evidence="1" id="KW-0472">Membrane</keyword>
<feature type="transmembrane region" description="Helical" evidence="1">
    <location>
        <begin position="251"/>
        <end position="275"/>
    </location>
</feature>
<dbReference type="EMBL" id="FNGS01000004">
    <property type="protein sequence ID" value="SDM01231.1"/>
    <property type="molecule type" value="Genomic_DNA"/>
</dbReference>
<feature type="transmembrane region" description="Helical" evidence="1">
    <location>
        <begin position="311"/>
        <end position="331"/>
    </location>
</feature>
<dbReference type="Proteomes" id="UP000198901">
    <property type="component" value="Unassembled WGS sequence"/>
</dbReference>
<evidence type="ECO:0008006" key="4">
    <source>
        <dbReference type="Google" id="ProtNLM"/>
    </source>
</evidence>
<gene>
    <name evidence="2" type="ORF">SAMN04488090_2281</name>
</gene>
<protein>
    <recommendedName>
        <fullName evidence="4">Glycosyltransferase RgtA/B/C/D-like domain-containing protein</fullName>
    </recommendedName>
</protein>
<dbReference type="OrthoDB" id="9123883at2"/>
<keyword evidence="1" id="KW-0812">Transmembrane</keyword>
<reference evidence="2 3" key="1">
    <citation type="submission" date="2016-10" db="EMBL/GenBank/DDBJ databases">
        <authorList>
            <person name="de Groot N.N."/>
        </authorList>
    </citation>
    <scope>NUCLEOTIDE SEQUENCE [LARGE SCALE GENOMIC DNA]</scope>
    <source>
        <strain evidence="2 3">DSM 21668</strain>
    </source>
</reference>
<dbReference type="STRING" id="563176.SAMN04488090_2281"/>
<organism evidence="2 3">
    <name type="scientific">Siphonobacter aquaeclarae</name>
    <dbReference type="NCBI Taxonomy" id="563176"/>
    <lineage>
        <taxon>Bacteria</taxon>
        <taxon>Pseudomonadati</taxon>
        <taxon>Bacteroidota</taxon>
        <taxon>Cytophagia</taxon>
        <taxon>Cytophagales</taxon>
        <taxon>Cytophagaceae</taxon>
        <taxon>Siphonobacter</taxon>
    </lineage>
</organism>
<evidence type="ECO:0000313" key="3">
    <source>
        <dbReference type="Proteomes" id="UP000198901"/>
    </source>
</evidence>
<feature type="transmembrane region" description="Helical" evidence="1">
    <location>
        <begin position="192"/>
        <end position="209"/>
    </location>
</feature>
<feature type="transmembrane region" description="Helical" evidence="1">
    <location>
        <begin position="287"/>
        <end position="305"/>
    </location>
</feature>
<feature type="transmembrane region" description="Helical" evidence="1">
    <location>
        <begin position="79"/>
        <end position="98"/>
    </location>
</feature>
<proteinExistence type="predicted"/>
<sequence length="378" mass="41903">MTVRWLLLIALVYGLLLFAAIPQAADLGRTPDSYGYLASAEALRAGKGYVWEGSWNSMWPIGYSAAIALIQLLTGLPGLWASKVVNLLAIWGLLFFLYREYRERALVPALAAGYLLKLATYTWSETLFVTVLVVAAHRLARFLEGKTHVIRYLIPAACLFLVRYVGGFLGILTGIVPFFFRQVSGRRTSGPAAILLAGYAAYFGLNKILGDHVWGGPRFVETEPLPVVIGDGVSGWLNEAVLVRDAPPSDILWWAGLVLQAGLAVGVIRVYRLSFRKWETGISRRRILLYVAAGYSVIVTFLRFLSPFDVLGYRLLAPATLLVCIALLDWLSLPSRAREWSKIRIPVSLFFMAVTIGNLLPREILKLRTLLHTIIPGL</sequence>
<dbReference type="AlphaFoldDB" id="A0A1G9PRZ7"/>
<name>A0A1G9PRZ7_9BACT</name>
<evidence type="ECO:0000313" key="2">
    <source>
        <dbReference type="EMBL" id="SDM01231.1"/>
    </source>
</evidence>
<evidence type="ECO:0000256" key="1">
    <source>
        <dbReference type="SAM" id="Phobius"/>
    </source>
</evidence>
<keyword evidence="1" id="KW-1133">Transmembrane helix</keyword>